<accession>A0A255XVS9</accession>
<name>A0A255XVS9_9PROT</name>
<dbReference type="RefSeq" id="WP_094407433.1">
    <property type="nucleotide sequence ID" value="NZ_BMJZ01000012.1"/>
</dbReference>
<dbReference type="Pfam" id="PF07103">
    <property type="entry name" value="DUF1365"/>
    <property type="match status" value="1"/>
</dbReference>
<evidence type="ECO:0000313" key="1">
    <source>
        <dbReference type="EMBL" id="OYQ21109.1"/>
    </source>
</evidence>
<evidence type="ECO:0008006" key="3">
    <source>
        <dbReference type="Google" id="ProtNLM"/>
    </source>
</evidence>
<organism evidence="1 2">
    <name type="scientific">Elstera cyanobacteriorum</name>
    <dbReference type="NCBI Taxonomy" id="2022747"/>
    <lineage>
        <taxon>Bacteria</taxon>
        <taxon>Pseudomonadati</taxon>
        <taxon>Pseudomonadota</taxon>
        <taxon>Alphaproteobacteria</taxon>
        <taxon>Rhodospirillales</taxon>
        <taxon>Rhodospirillaceae</taxon>
        <taxon>Elstera</taxon>
    </lineage>
</organism>
<keyword evidence="2" id="KW-1185">Reference proteome</keyword>
<dbReference type="PANTHER" id="PTHR33973">
    <property type="entry name" value="OS07G0153300 PROTEIN"/>
    <property type="match status" value="1"/>
</dbReference>
<proteinExistence type="predicted"/>
<comment type="caution">
    <text evidence="1">The sequence shown here is derived from an EMBL/GenBank/DDBJ whole genome shotgun (WGS) entry which is preliminary data.</text>
</comment>
<dbReference type="AlphaFoldDB" id="A0A255XVS9"/>
<protein>
    <recommendedName>
        <fullName evidence="3">DUF1365 domain-containing protein</fullName>
    </recommendedName>
</protein>
<gene>
    <name evidence="1" type="ORF">CHR90_02650</name>
</gene>
<dbReference type="Proteomes" id="UP000216361">
    <property type="component" value="Unassembled WGS sequence"/>
</dbReference>
<sequence length="268" mass="30101">MEPCLYQGSVTHTRLAPFRHHFAYRVFSMLLDIDGVPQQTAKTRFFSHNRWNILAFFDRDHGARDGSPVRPWIDGVLRANGYDPSGWRVWLHCFPRLFGYVFNPLSIYFCCDAEGQLRALLYDVRNTFGDKHGYLIPVTAAGVGPIEHGCAKGFHVSPFFPLEGRYTFTLTPPGERLAVRITLSDATGPTLIAAQTGKRVALCDRNILKLVLSHPLMTLKVIAAIHWEALWIWKKGAAFHRRPEPPGQEVTAILPVDPLPQQSRASGG</sequence>
<dbReference type="PANTHER" id="PTHR33973:SF4">
    <property type="entry name" value="OS07G0153300 PROTEIN"/>
    <property type="match status" value="1"/>
</dbReference>
<dbReference type="InterPro" id="IPR010775">
    <property type="entry name" value="DUF1365"/>
</dbReference>
<reference evidence="1 2" key="1">
    <citation type="submission" date="2017-07" db="EMBL/GenBank/DDBJ databases">
        <title>Elstera cyanobacteriorum sp. nov., a novel bacterium isolated from cyanobacterial aggregates in a eutrophic lake.</title>
        <authorList>
            <person name="Cai H."/>
        </authorList>
    </citation>
    <scope>NUCLEOTIDE SEQUENCE [LARGE SCALE GENOMIC DNA]</scope>
    <source>
        <strain evidence="1 2">TH019</strain>
    </source>
</reference>
<evidence type="ECO:0000313" key="2">
    <source>
        <dbReference type="Proteomes" id="UP000216361"/>
    </source>
</evidence>
<dbReference type="EMBL" id="NOXS01000024">
    <property type="protein sequence ID" value="OYQ21109.1"/>
    <property type="molecule type" value="Genomic_DNA"/>
</dbReference>
<dbReference type="OrthoDB" id="9778801at2"/>